<gene>
    <name evidence="2" type="ORF">EVAR_25176_1</name>
</gene>
<dbReference type="Proteomes" id="UP000299102">
    <property type="component" value="Unassembled WGS sequence"/>
</dbReference>
<evidence type="ECO:0000256" key="1">
    <source>
        <dbReference type="SAM" id="MobiDB-lite"/>
    </source>
</evidence>
<accession>A0A4C1VQD3</accession>
<organism evidence="2 3">
    <name type="scientific">Eumeta variegata</name>
    <name type="common">Bagworm moth</name>
    <name type="synonym">Eumeta japonica</name>
    <dbReference type="NCBI Taxonomy" id="151549"/>
    <lineage>
        <taxon>Eukaryota</taxon>
        <taxon>Metazoa</taxon>
        <taxon>Ecdysozoa</taxon>
        <taxon>Arthropoda</taxon>
        <taxon>Hexapoda</taxon>
        <taxon>Insecta</taxon>
        <taxon>Pterygota</taxon>
        <taxon>Neoptera</taxon>
        <taxon>Endopterygota</taxon>
        <taxon>Lepidoptera</taxon>
        <taxon>Glossata</taxon>
        <taxon>Ditrysia</taxon>
        <taxon>Tineoidea</taxon>
        <taxon>Psychidae</taxon>
        <taxon>Oiketicinae</taxon>
        <taxon>Eumeta</taxon>
    </lineage>
</organism>
<reference evidence="2 3" key="1">
    <citation type="journal article" date="2019" name="Commun. Biol.">
        <title>The bagworm genome reveals a unique fibroin gene that provides high tensile strength.</title>
        <authorList>
            <person name="Kono N."/>
            <person name="Nakamura H."/>
            <person name="Ohtoshi R."/>
            <person name="Tomita M."/>
            <person name="Numata K."/>
            <person name="Arakawa K."/>
        </authorList>
    </citation>
    <scope>NUCLEOTIDE SEQUENCE [LARGE SCALE GENOMIC DNA]</scope>
</reference>
<sequence length="117" mass="13705">MRRFNATRPIFLLPSIHVLHHCGVFMTNFTAVEFRALYCTRRSTRRSAFTSLRVGLKIDLRYLKLATHADGMWINDTVWGQCAAPPGHVPSYRSRVGREEKRTDRWRRTRSAVKTDR</sequence>
<evidence type="ECO:0000313" key="2">
    <source>
        <dbReference type="EMBL" id="GBP41338.1"/>
    </source>
</evidence>
<name>A0A4C1VQD3_EUMVA</name>
<evidence type="ECO:0000313" key="3">
    <source>
        <dbReference type="Proteomes" id="UP000299102"/>
    </source>
</evidence>
<protein>
    <submittedName>
        <fullName evidence="2">Uncharacterized protein</fullName>
    </submittedName>
</protein>
<comment type="caution">
    <text evidence="2">The sequence shown here is derived from an EMBL/GenBank/DDBJ whole genome shotgun (WGS) entry which is preliminary data.</text>
</comment>
<feature type="region of interest" description="Disordered" evidence="1">
    <location>
        <begin position="90"/>
        <end position="117"/>
    </location>
</feature>
<proteinExistence type="predicted"/>
<dbReference type="AlphaFoldDB" id="A0A4C1VQD3"/>
<dbReference type="EMBL" id="BGZK01000397">
    <property type="protein sequence ID" value="GBP41338.1"/>
    <property type="molecule type" value="Genomic_DNA"/>
</dbReference>
<keyword evidence="3" id="KW-1185">Reference proteome</keyword>